<sequence>MVAERQVAVLPDGEVAGPAPAPGGSARPLLEVAGLRAGYGTRVVLHDVSFTVEAGQRVAVVGPNGAGKSTLFKCVAGVLRPLAGAVRVQGGPVAYAPQREAVNWHFPATVWDVVMMARYPYYGLWRRPRPEDREAVAEALEQVGMAGLARSPIQDLSGGQQQRVFLARALAQRARLVVLDEPFNAVEEGAQAAVIEALSRLRERGVALLVSTHDLDFVAGSDWFDRVMVLNGRILAFGPPQQVCGRPSATGSPSMVRWAQPARWAAWASSAPSESRDGGTA</sequence>
<accession>A0ABZ1BXG9</accession>
<keyword evidence="4 6" id="KW-0067">ATP-binding</keyword>
<evidence type="ECO:0000256" key="4">
    <source>
        <dbReference type="ARBA" id="ARBA00022840"/>
    </source>
</evidence>
<evidence type="ECO:0000256" key="3">
    <source>
        <dbReference type="ARBA" id="ARBA00022741"/>
    </source>
</evidence>
<evidence type="ECO:0000313" key="6">
    <source>
        <dbReference type="EMBL" id="WRP17499.1"/>
    </source>
</evidence>
<keyword evidence="3" id="KW-0547">Nucleotide-binding</keyword>
<keyword evidence="7" id="KW-1185">Reference proteome</keyword>
<comment type="similarity">
    <text evidence="1">Belongs to the ABC transporter superfamily.</text>
</comment>
<feature type="domain" description="ABC transporter" evidence="5">
    <location>
        <begin position="30"/>
        <end position="256"/>
    </location>
</feature>
<gene>
    <name evidence="6" type="ORF">U7230_00325</name>
</gene>
<dbReference type="PANTHER" id="PTHR42734:SF5">
    <property type="entry name" value="IRON TRANSPORT SYSTEM ATP-BINDING PROTEIN HI_0361-RELATED"/>
    <property type="match status" value="1"/>
</dbReference>
<dbReference type="RefSeq" id="WP_324716769.1">
    <property type="nucleotide sequence ID" value="NZ_CP141615.1"/>
</dbReference>
<dbReference type="Gene3D" id="3.40.50.300">
    <property type="entry name" value="P-loop containing nucleotide triphosphate hydrolases"/>
    <property type="match status" value="1"/>
</dbReference>
<evidence type="ECO:0000256" key="1">
    <source>
        <dbReference type="ARBA" id="ARBA00005417"/>
    </source>
</evidence>
<protein>
    <submittedName>
        <fullName evidence="6">Metal ABC transporter ATP-binding protein</fullName>
    </submittedName>
</protein>
<reference evidence="6 7" key="1">
    <citation type="journal article" date="2024" name="Front. Microbiol.">
        <title>Novel thermophilic genera Geochorda gen. nov. and Carboxydochorda gen. nov. from the deep terrestrial subsurface reveal the ecophysiological diversity in the class Limnochordia.</title>
        <authorList>
            <person name="Karnachuk O.V."/>
            <person name="Lukina A.P."/>
            <person name="Avakyan M.R."/>
            <person name="Kadnikov V.V."/>
            <person name="Begmatov S."/>
            <person name="Beletsky A.V."/>
            <person name="Vlasova K.G."/>
            <person name="Novikov A.A."/>
            <person name="Shcherbakova V.A."/>
            <person name="Mardanov A.V."/>
            <person name="Ravin N.V."/>
        </authorList>
    </citation>
    <scope>NUCLEOTIDE SEQUENCE [LARGE SCALE GENOMIC DNA]</scope>
    <source>
        <strain evidence="6 7">L945</strain>
    </source>
</reference>
<dbReference type="Pfam" id="PF00005">
    <property type="entry name" value="ABC_tran"/>
    <property type="match status" value="1"/>
</dbReference>
<dbReference type="EMBL" id="CP141615">
    <property type="protein sequence ID" value="WRP17499.1"/>
    <property type="molecule type" value="Genomic_DNA"/>
</dbReference>
<dbReference type="InterPro" id="IPR050153">
    <property type="entry name" value="Metal_Ion_Import_ABC"/>
</dbReference>
<dbReference type="PROSITE" id="PS00211">
    <property type="entry name" value="ABC_TRANSPORTER_1"/>
    <property type="match status" value="1"/>
</dbReference>
<dbReference type="InterPro" id="IPR027417">
    <property type="entry name" value="P-loop_NTPase"/>
</dbReference>
<dbReference type="InterPro" id="IPR003439">
    <property type="entry name" value="ABC_transporter-like_ATP-bd"/>
</dbReference>
<keyword evidence="2" id="KW-0813">Transport</keyword>
<name>A0ABZ1BXG9_9FIRM</name>
<dbReference type="InterPro" id="IPR017871">
    <property type="entry name" value="ABC_transporter-like_CS"/>
</dbReference>
<dbReference type="SUPFAM" id="SSF52540">
    <property type="entry name" value="P-loop containing nucleoside triphosphate hydrolases"/>
    <property type="match status" value="1"/>
</dbReference>
<dbReference type="SMART" id="SM00382">
    <property type="entry name" value="AAA"/>
    <property type="match status" value="1"/>
</dbReference>
<dbReference type="GO" id="GO:0005524">
    <property type="term" value="F:ATP binding"/>
    <property type="evidence" value="ECO:0007669"/>
    <property type="project" value="UniProtKB-KW"/>
</dbReference>
<dbReference type="InterPro" id="IPR003593">
    <property type="entry name" value="AAA+_ATPase"/>
</dbReference>
<dbReference type="PANTHER" id="PTHR42734">
    <property type="entry name" value="METAL TRANSPORT SYSTEM ATP-BINDING PROTEIN TM_0124-RELATED"/>
    <property type="match status" value="1"/>
</dbReference>
<dbReference type="Proteomes" id="UP001332192">
    <property type="component" value="Chromosome"/>
</dbReference>
<evidence type="ECO:0000256" key="2">
    <source>
        <dbReference type="ARBA" id="ARBA00022448"/>
    </source>
</evidence>
<proteinExistence type="inferred from homology"/>
<evidence type="ECO:0000313" key="7">
    <source>
        <dbReference type="Proteomes" id="UP001332192"/>
    </source>
</evidence>
<evidence type="ECO:0000259" key="5">
    <source>
        <dbReference type="PROSITE" id="PS50893"/>
    </source>
</evidence>
<organism evidence="6 7">
    <name type="scientific">Carboxydichorda subterranea</name>
    <dbReference type="NCBI Taxonomy" id="3109565"/>
    <lineage>
        <taxon>Bacteria</taxon>
        <taxon>Bacillati</taxon>
        <taxon>Bacillota</taxon>
        <taxon>Limnochordia</taxon>
        <taxon>Limnochordales</taxon>
        <taxon>Geochordaceae</taxon>
        <taxon>Carboxydichorda</taxon>
    </lineage>
</organism>
<dbReference type="CDD" id="cd03235">
    <property type="entry name" value="ABC_Metallic_Cations"/>
    <property type="match status" value="1"/>
</dbReference>
<dbReference type="PROSITE" id="PS50893">
    <property type="entry name" value="ABC_TRANSPORTER_2"/>
    <property type="match status" value="1"/>
</dbReference>